<dbReference type="FunFam" id="2.70.50.40:FF:000003">
    <property type="entry name" value="UNC119 homologue, putative"/>
    <property type="match status" value="1"/>
</dbReference>
<keyword evidence="4" id="KW-0446">Lipid-binding</keyword>
<proteinExistence type="inferred from homology"/>
<dbReference type="EMBL" id="GG662313">
    <property type="protein sequence ID" value="EAS05957.1"/>
    <property type="molecule type" value="Genomic_DNA"/>
</dbReference>
<keyword evidence="2" id="KW-0813">Transport</keyword>
<protein>
    <submittedName>
        <fullName evidence="6">GMP-PDE, delta subunit family protein</fullName>
    </submittedName>
</protein>
<accession>I7MMM1</accession>
<dbReference type="Pfam" id="PF05351">
    <property type="entry name" value="GMP_PDE_delta"/>
    <property type="match status" value="1"/>
</dbReference>
<comment type="similarity">
    <text evidence="1">Belongs to the PDE6D/unc-119 family.</text>
</comment>
<dbReference type="GO" id="GO:0005929">
    <property type="term" value="C:cilium"/>
    <property type="evidence" value="ECO:0007669"/>
    <property type="project" value="TreeGrafter"/>
</dbReference>
<evidence type="ECO:0000256" key="2">
    <source>
        <dbReference type="ARBA" id="ARBA00022448"/>
    </source>
</evidence>
<dbReference type="GO" id="GO:0060271">
    <property type="term" value="P:cilium assembly"/>
    <property type="evidence" value="ECO:0007669"/>
    <property type="project" value="TreeGrafter"/>
</dbReference>
<keyword evidence="7" id="KW-1185">Reference proteome</keyword>
<feature type="domain" description="GMP phosphodiesterase delta subunit" evidence="5">
    <location>
        <begin position="28"/>
        <end position="188"/>
    </location>
</feature>
<dbReference type="SUPFAM" id="SSF81296">
    <property type="entry name" value="E set domains"/>
    <property type="match status" value="1"/>
</dbReference>
<organism evidence="6 7">
    <name type="scientific">Tetrahymena thermophila (strain SB210)</name>
    <dbReference type="NCBI Taxonomy" id="312017"/>
    <lineage>
        <taxon>Eukaryota</taxon>
        <taxon>Sar</taxon>
        <taxon>Alveolata</taxon>
        <taxon>Ciliophora</taxon>
        <taxon>Intramacronucleata</taxon>
        <taxon>Oligohymenophorea</taxon>
        <taxon>Hymenostomatida</taxon>
        <taxon>Tetrahymenina</taxon>
        <taxon>Tetrahymenidae</taxon>
        <taxon>Tetrahymena</taxon>
    </lineage>
</organism>
<dbReference type="InterPro" id="IPR014756">
    <property type="entry name" value="Ig_E-set"/>
</dbReference>
<dbReference type="InParanoid" id="I7MMM1"/>
<dbReference type="GO" id="GO:0042953">
    <property type="term" value="P:lipoprotein transport"/>
    <property type="evidence" value="ECO:0007669"/>
    <property type="project" value="TreeGrafter"/>
</dbReference>
<dbReference type="Gene3D" id="2.70.50.40">
    <property type="entry name" value="GMP phosphodiesterase, delta subunit"/>
    <property type="match status" value="1"/>
</dbReference>
<dbReference type="eggNOG" id="KOG4037">
    <property type="taxonomic scope" value="Eukaryota"/>
</dbReference>
<evidence type="ECO:0000256" key="4">
    <source>
        <dbReference type="ARBA" id="ARBA00023121"/>
    </source>
</evidence>
<dbReference type="HOGENOM" id="CLU_088825_1_0_1"/>
<evidence type="ECO:0000256" key="1">
    <source>
        <dbReference type="ARBA" id="ARBA00008102"/>
    </source>
</evidence>
<sequence>MDNNKKFTPDDVRAFTKPTEQFLCPLSANHYNIQFLDFRIRDVETNKVFFQISREQADEEELKALEQQELSPEEEIEMRTVRYHFGNNFFDIKTIGTSLTFSVGQKPVKNFLMIERHYFREKLIQSYEFKFPFCIPNTTNNWESIYDVPSLSEKEKEEMILNPWETKSDSFYFVGDELVMHNKAEYNYAPLDSDEEQNYDDNDDDNE</sequence>
<gene>
    <name evidence="6" type="ORF">TTHERM_00780460</name>
</gene>
<dbReference type="InterPro" id="IPR037036">
    <property type="entry name" value="PDED_dom_sf"/>
</dbReference>
<evidence type="ECO:0000313" key="6">
    <source>
        <dbReference type="EMBL" id="EAS05957.1"/>
    </source>
</evidence>
<evidence type="ECO:0000256" key="3">
    <source>
        <dbReference type="ARBA" id="ARBA00022927"/>
    </source>
</evidence>
<dbReference type="PANTHER" id="PTHR12951:SF1">
    <property type="entry name" value="PROTEIN UNC-119 HOMOLOG"/>
    <property type="match status" value="1"/>
</dbReference>
<dbReference type="AlphaFoldDB" id="I7MMM1"/>
<dbReference type="KEGG" id="tet:TTHERM_00780460"/>
<dbReference type="STRING" id="312017.I7MMM1"/>
<keyword evidence="3" id="KW-0653">Protein transport</keyword>
<dbReference type="PANTHER" id="PTHR12951">
    <property type="entry name" value="RETINAL PROTEIN 4"/>
    <property type="match status" value="1"/>
</dbReference>
<dbReference type="GeneID" id="7845036"/>
<dbReference type="InterPro" id="IPR008015">
    <property type="entry name" value="PDED_dom"/>
</dbReference>
<name>I7MMM1_TETTS</name>
<evidence type="ECO:0000313" key="7">
    <source>
        <dbReference type="Proteomes" id="UP000009168"/>
    </source>
</evidence>
<reference evidence="7" key="1">
    <citation type="journal article" date="2006" name="PLoS Biol.">
        <title>Macronuclear genome sequence of the ciliate Tetrahymena thermophila, a model eukaryote.</title>
        <authorList>
            <person name="Eisen J.A."/>
            <person name="Coyne R.S."/>
            <person name="Wu M."/>
            <person name="Wu D."/>
            <person name="Thiagarajan M."/>
            <person name="Wortman J.R."/>
            <person name="Badger J.H."/>
            <person name="Ren Q."/>
            <person name="Amedeo P."/>
            <person name="Jones K.M."/>
            <person name="Tallon L.J."/>
            <person name="Delcher A.L."/>
            <person name="Salzberg S.L."/>
            <person name="Silva J.C."/>
            <person name="Haas B.J."/>
            <person name="Majoros W.H."/>
            <person name="Farzad M."/>
            <person name="Carlton J.M."/>
            <person name="Smith R.K. Jr."/>
            <person name="Garg J."/>
            <person name="Pearlman R.E."/>
            <person name="Karrer K.M."/>
            <person name="Sun L."/>
            <person name="Manning G."/>
            <person name="Elde N.C."/>
            <person name="Turkewitz A.P."/>
            <person name="Asai D.J."/>
            <person name="Wilkes D.E."/>
            <person name="Wang Y."/>
            <person name="Cai H."/>
            <person name="Collins K."/>
            <person name="Stewart B.A."/>
            <person name="Lee S.R."/>
            <person name="Wilamowska K."/>
            <person name="Weinberg Z."/>
            <person name="Ruzzo W.L."/>
            <person name="Wloga D."/>
            <person name="Gaertig J."/>
            <person name="Frankel J."/>
            <person name="Tsao C.-C."/>
            <person name="Gorovsky M.A."/>
            <person name="Keeling P.J."/>
            <person name="Waller R.F."/>
            <person name="Patron N.J."/>
            <person name="Cherry J.M."/>
            <person name="Stover N.A."/>
            <person name="Krieger C.J."/>
            <person name="del Toro C."/>
            <person name="Ryder H.F."/>
            <person name="Williamson S.C."/>
            <person name="Barbeau R.A."/>
            <person name="Hamilton E.P."/>
            <person name="Orias E."/>
        </authorList>
    </citation>
    <scope>NUCLEOTIDE SEQUENCE [LARGE SCALE GENOMIC DNA]</scope>
    <source>
        <strain evidence="7">SB210</strain>
    </source>
</reference>
<dbReference type="OrthoDB" id="10248777at2759"/>
<evidence type="ECO:0000259" key="5">
    <source>
        <dbReference type="Pfam" id="PF05351"/>
    </source>
</evidence>
<dbReference type="InterPro" id="IPR051519">
    <property type="entry name" value="PDE6D_unc-119_myristoyl-bd"/>
</dbReference>
<dbReference type="Proteomes" id="UP000009168">
    <property type="component" value="Unassembled WGS sequence"/>
</dbReference>
<dbReference type="RefSeq" id="XP_001026202.1">
    <property type="nucleotide sequence ID" value="XM_001026202.1"/>
</dbReference>
<dbReference type="GO" id="GO:0008289">
    <property type="term" value="F:lipid binding"/>
    <property type="evidence" value="ECO:0007669"/>
    <property type="project" value="UniProtKB-KW"/>
</dbReference>
<dbReference type="OMA" id="CLVMHNK"/>